<dbReference type="PANTHER" id="PTHR33332">
    <property type="entry name" value="REVERSE TRANSCRIPTASE DOMAIN-CONTAINING PROTEIN"/>
    <property type="match status" value="1"/>
</dbReference>
<organism evidence="2">
    <name type="scientific">Ixodes ricinus</name>
    <name type="common">Common tick</name>
    <name type="synonym">Acarus ricinus</name>
    <dbReference type="NCBI Taxonomy" id="34613"/>
    <lineage>
        <taxon>Eukaryota</taxon>
        <taxon>Metazoa</taxon>
        <taxon>Ecdysozoa</taxon>
        <taxon>Arthropoda</taxon>
        <taxon>Chelicerata</taxon>
        <taxon>Arachnida</taxon>
        <taxon>Acari</taxon>
        <taxon>Parasitiformes</taxon>
        <taxon>Ixodida</taxon>
        <taxon>Ixodoidea</taxon>
        <taxon>Ixodidae</taxon>
        <taxon>Ixodinae</taxon>
        <taxon>Ixodes</taxon>
    </lineage>
</organism>
<protein>
    <submittedName>
        <fullName evidence="2">Putative tick transposon</fullName>
    </submittedName>
</protein>
<dbReference type="PROSITE" id="PS50878">
    <property type="entry name" value="RT_POL"/>
    <property type="match status" value="1"/>
</dbReference>
<dbReference type="SUPFAM" id="SSF56219">
    <property type="entry name" value="DNase I-like"/>
    <property type="match status" value="1"/>
</dbReference>
<dbReference type="InterPro" id="IPR000477">
    <property type="entry name" value="RT_dom"/>
</dbReference>
<dbReference type="InterPro" id="IPR036691">
    <property type="entry name" value="Endo/exonu/phosph_ase_sf"/>
</dbReference>
<evidence type="ECO:0000313" key="2">
    <source>
        <dbReference type="EMBL" id="JAR91667.1"/>
    </source>
</evidence>
<feature type="domain" description="Reverse transcriptase" evidence="1">
    <location>
        <begin position="424"/>
        <end position="702"/>
    </location>
</feature>
<dbReference type="CDD" id="cd01650">
    <property type="entry name" value="RT_nLTR_like"/>
    <property type="match status" value="1"/>
</dbReference>
<name>A0A147BLI8_IXORI</name>
<dbReference type="EMBL" id="GEGO01003737">
    <property type="protein sequence ID" value="JAR91667.1"/>
    <property type="molecule type" value="Transcribed_RNA"/>
</dbReference>
<reference evidence="2" key="1">
    <citation type="journal article" date="2018" name="PLoS Negl. Trop. Dis.">
        <title>Sialome diversity of ticks revealed by RNAseq of single tick salivary glands.</title>
        <authorList>
            <person name="Perner J."/>
            <person name="Kropackova S."/>
            <person name="Kopacek P."/>
            <person name="Ribeiro J.M."/>
        </authorList>
    </citation>
    <scope>NUCLEOTIDE SEQUENCE</scope>
    <source>
        <strain evidence="2">Siblings of single egg batch collected in Ceske Budejovice</strain>
        <tissue evidence="2">Salivary glands</tissue>
    </source>
</reference>
<evidence type="ECO:0000259" key="1">
    <source>
        <dbReference type="PROSITE" id="PS50878"/>
    </source>
</evidence>
<dbReference type="GO" id="GO:0071897">
    <property type="term" value="P:DNA biosynthetic process"/>
    <property type="evidence" value="ECO:0007669"/>
    <property type="project" value="UniProtKB-ARBA"/>
</dbReference>
<proteinExistence type="predicted"/>
<dbReference type="InterPro" id="IPR043502">
    <property type="entry name" value="DNA/RNA_pol_sf"/>
</dbReference>
<accession>A0A147BLI8</accession>
<dbReference type="Gene3D" id="3.60.10.10">
    <property type="entry name" value="Endonuclease/exonuclease/phosphatase"/>
    <property type="match status" value="1"/>
</dbReference>
<dbReference type="AlphaFoldDB" id="A0A147BLI8"/>
<feature type="non-terminal residue" evidence="2">
    <location>
        <position position="1"/>
    </location>
</feature>
<sequence length="886" mass="101329">LFKLSGFQNYFYTRQNARGGGIAIYVKEFWTVEEVEMLFTSSESIALKVFNAIHSIYLITLYRPPSSNCTTFLEELNDNLKTLTTESHLCMVGDVNIDTLKKSKPVVCDYLSLLSENGIHSAIQSSTREEVLNQKLVSSCLDHVNVRTSDASVQPSVISQKLADHYFVTCRYTFFSKHHKEIQSICQVEKLDINRFDRLIKAFDWSEFMSSVDTISLYPKFIEIIKRFQMMSKTVVPIKKRKPKLPWLTSEILDAIDHKEKLWKRSRRSPTNAALKLECKIYRNRVNALLRSAKRIYFANKISNARSNPRLTWSVVNELRGSTKTNVSQTLRKHFGLDMNLTVNALNSFFACSTLSSSTAVISTPAIPSVLESAFLPLLSEFELRSYIFGFKRFRSAGVDGITVNDLCRNYDTLKNVLLVIINNILESGNIPGELKQALVVPLFKGGSPDKVSSYRPISILSCISKILEKHLLLAMSGFLEKHNIISPHQYGFVAGRGTSCLLEKFSDFLHHSFENNMVTCALFIDVAKAFDTVNHDVLLSKLQRIGFRGPFYSLIKSFLSNRTQVVCVDNIRSALACLTSGVPQGSILSPLLFNIYVNDTSSVVTTCFIHQYADDTVLFSRHLDYQRAMEMLQVDAVNLMDWFSTNKLRVNTAKTKLICFRNPLKNVNLTFPLYLHTSNCTCTDCTPIQYVDSMKYLGVHFDCDLAWGTHMSHLCQRLRTVCCFMYNIKGILPLSIKKNIIHALAYSVLRYGITVFFNCSLQWQSRIDRILKGILKSVAYHTQYSSTDNLFESLQLPSFYSLFVQTVIRRHFWESEFKIPSNPCRELRCFVPYQIPSVRTRYGESLRKHYVPSLFNDFSHLLSSITSNKQLKRKLQNVFSDITRQ</sequence>
<dbReference type="SUPFAM" id="SSF56672">
    <property type="entry name" value="DNA/RNA polymerases"/>
    <property type="match status" value="1"/>
</dbReference>
<dbReference type="Pfam" id="PF00078">
    <property type="entry name" value="RVT_1"/>
    <property type="match status" value="1"/>
</dbReference>